<keyword evidence="1" id="KW-0732">Signal</keyword>
<comment type="caution">
    <text evidence="2">The sequence shown here is derived from an EMBL/GenBank/DDBJ whole genome shotgun (WGS) entry which is preliminary data.</text>
</comment>
<accession>A0A831RQZ6</accession>
<feature type="non-terminal residue" evidence="2">
    <location>
        <position position="67"/>
    </location>
</feature>
<reference evidence="2" key="1">
    <citation type="journal article" date="2020" name="mSystems">
        <title>Genome- and Community-Level Interaction Insights into Carbon Utilization and Element Cycling Functions of Hydrothermarchaeota in Hydrothermal Sediment.</title>
        <authorList>
            <person name="Zhou Z."/>
            <person name="Liu Y."/>
            <person name="Xu W."/>
            <person name="Pan J."/>
            <person name="Luo Z.H."/>
            <person name="Li M."/>
        </authorList>
    </citation>
    <scope>NUCLEOTIDE SEQUENCE [LARGE SCALE GENOMIC DNA]</scope>
    <source>
        <strain evidence="2">HyVt-443</strain>
    </source>
</reference>
<evidence type="ECO:0000256" key="1">
    <source>
        <dbReference type="SAM" id="SignalP"/>
    </source>
</evidence>
<proteinExistence type="predicted"/>
<dbReference type="Proteomes" id="UP000886251">
    <property type="component" value="Unassembled WGS sequence"/>
</dbReference>
<name>A0A831RQZ6_9GAMM</name>
<gene>
    <name evidence="2" type="ORF">ENI96_14155</name>
</gene>
<sequence>MRHLRFLIPLLVTCLLIAPAAARQDRGFDLVTLTNGDIYNGTIGQTSLTLSTPQGEVTIPLNRMRLL</sequence>
<dbReference type="AlphaFoldDB" id="A0A831RQZ6"/>
<evidence type="ECO:0000313" key="2">
    <source>
        <dbReference type="EMBL" id="HEB97560.1"/>
    </source>
</evidence>
<protein>
    <submittedName>
        <fullName evidence="2">Uncharacterized protein</fullName>
    </submittedName>
</protein>
<feature type="chain" id="PRO_5032990730" evidence="1">
    <location>
        <begin position="23"/>
        <end position="67"/>
    </location>
</feature>
<feature type="signal peptide" evidence="1">
    <location>
        <begin position="1"/>
        <end position="22"/>
    </location>
</feature>
<dbReference type="EMBL" id="DRKP01000180">
    <property type="protein sequence ID" value="HEB97560.1"/>
    <property type="molecule type" value="Genomic_DNA"/>
</dbReference>
<organism evidence="2">
    <name type="scientific">Sedimenticola thiotaurini</name>
    <dbReference type="NCBI Taxonomy" id="1543721"/>
    <lineage>
        <taxon>Bacteria</taxon>
        <taxon>Pseudomonadati</taxon>
        <taxon>Pseudomonadota</taxon>
        <taxon>Gammaproteobacteria</taxon>
        <taxon>Chromatiales</taxon>
        <taxon>Sedimenticolaceae</taxon>
        <taxon>Sedimenticola</taxon>
    </lineage>
</organism>